<organism evidence="1">
    <name type="scientific">Ananas comosus var. bracteatus</name>
    <name type="common">red pineapple</name>
    <dbReference type="NCBI Taxonomy" id="296719"/>
    <lineage>
        <taxon>Eukaryota</taxon>
        <taxon>Viridiplantae</taxon>
        <taxon>Streptophyta</taxon>
        <taxon>Embryophyta</taxon>
        <taxon>Tracheophyta</taxon>
        <taxon>Spermatophyta</taxon>
        <taxon>Magnoliopsida</taxon>
        <taxon>Liliopsida</taxon>
        <taxon>Poales</taxon>
        <taxon>Bromeliaceae</taxon>
        <taxon>Bromelioideae</taxon>
        <taxon>Ananas</taxon>
    </lineage>
</organism>
<name>A0A6V7Q5V7_ANACO</name>
<accession>A0A6V7Q5V7</accession>
<dbReference type="EMBL" id="LR862133">
    <property type="protein sequence ID" value="CAD1838502.1"/>
    <property type="molecule type" value="Genomic_DNA"/>
</dbReference>
<gene>
    <name evidence="1" type="ORF">CB5_LOCUS21713</name>
</gene>
<dbReference type="AlphaFoldDB" id="A0A6V7Q5V7"/>
<proteinExistence type="predicted"/>
<sequence>MPPPEFWNIFLSKKTHKMLKYLNTVLGITWRSLLHPEVQTSSSEIAHSPPTLEKRKTILKEKVRIFMKPAQPEHKKLDEIPAVTIQDFIEKALEDVESKKEVLRN</sequence>
<protein>
    <submittedName>
        <fullName evidence="1">Uncharacterized protein</fullName>
    </submittedName>
</protein>
<evidence type="ECO:0000313" key="1">
    <source>
        <dbReference type="EMBL" id="CAD1838502.1"/>
    </source>
</evidence>
<reference evidence="1" key="1">
    <citation type="submission" date="2020-07" db="EMBL/GenBank/DDBJ databases">
        <authorList>
            <person name="Lin J."/>
        </authorList>
    </citation>
    <scope>NUCLEOTIDE SEQUENCE</scope>
</reference>